<evidence type="ECO:0000313" key="3">
    <source>
        <dbReference type="Proteomes" id="UP000703661"/>
    </source>
</evidence>
<evidence type="ECO:0000256" key="1">
    <source>
        <dbReference type="SAM" id="SignalP"/>
    </source>
</evidence>
<feature type="non-terminal residue" evidence="2">
    <location>
        <position position="137"/>
    </location>
</feature>
<reference evidence="2" key="1">
    <citation type="journal article" date="2020" name="Fungal Divers.">
        <title>Resolving the Mortierellaceae phylogeny through synthesis of multi-gene phylogenetics and phylogenomics.</title>
        <authorList>
            <person name="Vandepol N."/>
            <person name="Liber J."/>
            <person name="Desiro A."/>
            <person name="Na H."/>
            <person name="Kennedy M."/>
            <person name="Barry K."/>
            <person name="Grigoriev I.V."/>
            <person name="Miller A.N."/>
            <person name="O'Donnell K."/>
            <person name="Stajich J.E."/>
            <person name="Bonito G."/>
        </authorList>
    </citation>
    <scope>NUCLEOTIDE SEQUENCE</scope>
    <source>
        <strain evidence="2">NRRL 2769</strain>
    </source>
</reference>
<comment type="caution">
    <text evidence="2">The sequence shown here is derived from an EMBL/GenBank/DDBJ whole genome shotgun (WGS) entry which is preliminary data.</text>
</comment>
<organism evidence="2 3">
    <name type="scientific">Entomortierella chlamydospora</name>
    <dbReference type="NCBI Taxonomy" id="101097"/>
    <lineage>
        <taxon>Eukaryota</taxon>
        <taxon>Fungi</taxon>
        <taxon>Fungi incertae sedis</taxon>
        <taxon>Mucoromycota</taxon>
        <taxon>Mortierellomycotina</taxon>
        <taxon>Mortierellomycetes</taxon>
        <taxon>Mortierellales</taxon>
        <taxon>Mortierellaceae</taxon>
        <taxon>Entomortierella</taxon>
    </lineage>
</organism>
<proteinExistence type="predicted"/>
<keyword evidence="1" id="KW-0732">Signal</keyword>
<dbReference type="EMBL" id="JAAAID010003440">
    <property type="protein sequence ID" value="KAF9997913.1"/>
    <property type="molecule type" value="Genomic_DNA"/>
</dbReference>
<feature type="signal peptide" evidence="1">
    <location>
        <begin position="1"/>
        <end position="18"/>
    </location>
</feature>
<gene>
    <name evidence="2" type="ORF">BGZ80_006906</name>
</gene>
<feature type="chain" id="PRO_5040397157" evidence="1">
    <location>
        <begin position="19"/>
        <end position="137"/>
    </location>
</feature>
<keyword evidence="3" id="KW-1185">Reference proteome</keyword>
<dbReference type="AlphaFoldDB" id="A0A9P6MFY1"/>
<name>A0A9P6MFY1_9FUNG</name>
<evidence type="ECO:0000313" key="2">
    <source>
        <dbReference type="EMBL" id="KAF9997913.1"/>
    </source>
</evidence>
<dbReference type="Proteomes" id="UP000703661">
    <property type="component" value="Unassembled WGS sequence"/>
</dbReference>
<accession>A0A9P6MFY1</accession>
<sequence length="137" mass="14474">MRFATAATLLTLASSAIASSWKYMGGDLGLVGPAFNATFKAGDVIPLEYAFYTPKIVSLNTTTSTNSSTSVNTGTASITSLAWIGETGNQTLNIVFNNDRSSGLASTCLSTDLCTGTYYPKRIDLTIPSDVYPSNYT</sequence>
<protein>
    <submittedName>
        <fullName evidence="2">Uncharacterized protein</fullName>
    </submittedName>
</protein>